<evidence type="ECO:0000256" key="7">
    <source>
        <dbReference type="RuleBase" id="RU363041"/>
    </source>
</evidence>
<gene>
    <name evidence="8" type="ORF">ENP88_03735</name>
</gene>
<reference evidence="8" key="1">
    <citation type="journal article" date="2020" name="mSystems">
        <title>Genome- and Community-Level Interaction Insights into Carbon Utilization and Element Cycling Functions of Hydrothermarchaeota in Hydrothermal Sediment.</title>
        <authorList>
            <person name="Zhou Z."/>
            <person name="Liu Y."/>
            <person name="Xu W."/>
            <person name="Pan J."/>
            <person name="Luo Z.H."/>
            <person name="Li M."/>
        </authorList>
    </citation>
    <scope>NUCLEOTIDE SEQUENCE [LARGE SCALE GENOMIC DNA]</scope>
    <source>
        <strain evidence="8">SpSt-26</strain>
    </source>
</reference>
<evidence type="ECO:0000313" key="8">
    <source>
        <dbReference type="EMBL" id="HEH35262.1"/>
    </source>
</evidence>
<feature type="transmembrane region" description="Helical" evidence="7">
    <location>
        <begin position="224"/>
        <end position="251"/>
    </location>
</feature>
<keyword evidence="5 7" id="KW-1133">Transmembrane helix</keyword>
<organism evidence="8">
    <name type="scientific">Archaeoglobus fulgidus</name>
    <dbReference type="NCBI Taxonomy" id="2234"/>
    <lineage>
        <taxon>Archaea</taxon>
        <taxon>Methanobacteriati</taxon>
        <taxon>Methanobacteriota</taxon>
        <taxon>Archaeoglobi</taxon>
        <taxon>Archaeoglobales</taxon>
        <taxon>Archaeoglobaceae</taxon>
        <taxon>Archaeoglobus</taxon>
    </lineage>
</organism>
<evidence type="ECO:0000256" key="3">
    <source>
        <dbReference type="ARBA" id="ARBA00022475"/>
    </source>
</evidence>
<feature type="transmembrane region" description="Helical" evidence="7">
    <location>
        <begin position="109"/>
        <end position="126"/>
    </location>
</feature>
<feature type="transmembrane region" description="Helical" evidence="7">
    <location>
        <begin position="172"/>
        <end position="192"/>
    </location>
</feature>
<dbReference type="AlphaFoldDB" id="A0A7J2TJP9"/>
<dbReference type="GO" id="GO:0005886">
    <property type="term" value="C:plasma membrane"/>
    <property type="evidence" value="ECO:0007669"/>
    <property type="project" value="UniProtKB-SubCell"/>
</dbReference>
<evidence type="ECO:0000256" key="2">
    <source>
        <dbReference type="ARBA" id="ARBA00022448"/>
    </source>
</evidence>
<dbReference type="PANTHER" id="PTHR30269">
    <property type="entry name" value="TRANSMEMBRANE PROTEIN YFCA"/>
    <property type="match status" value="1"/>
</dbReference>
<feature type="transmembrane region" description="Helical" evidence="7">
    <location>
        <begin position="81"/>
        <end position="103"/>
    </location>
</feature>
<feature type="transmembrane region" description="Helical" evidence="7">
    <location>
        <begin position="53"/>
        <end position="74"/>
    </location>
</feature>
<feature type="transmembrane region" description="Helical" evidence="7">
    <location>
        <begin position="12"/>
        <end position="33"/>
    </location>
</feature>
<dbReference type="EMBL" id="DSLA01000059">
    <property type="protein sequence ID" value="HEH35262.1"/>
    <property type="molecule type" value="Genomic_DNA"/>
</dbReference>
<evidence type="ECO:0000256" key="6">
    <source>
        <dbReference type="ARBA" id="ARBA00023136"/>
    </source>
</evidence>
<comment type="subcellular location">
    <subcellularLocation>
        <location evidence="1 7">Cell membrane</location>
        <topology evidence="1 7">Multi-pass membrane protein</topology>
    </subcellularLocation>
</comment>
<accession>A0A7J2TJP9</accession>
<evidence type="ECO:0000256" key="1">
    <source>
        <dbReference type="ARBA" id="ARBA00004651"/>
    </source>
</evidence>
<keyword evidence="3 7" id="KW-1003">Cell membrane</keyword>
<dbReference type="InterPro" id="IPR052017">
    <property type="entry name" value="TSUP"/>
</dbReference>
<dbReference type="PANTHER" id="PTHR30269:SF23">
    <property type="entry name" value="MEMBRANE TRANSPORTER PROTEIN YDHB-RELATED"/>
    <property type="match status" value="1"/>
</dbReference>
<protein>
    <recommendedName>
        <fullName evidence="7">Probable membrane transporter protein</fullName>
    </recommendedName>
</protein>
<comment type="caution">
    <text evidence="8">The sequence shown here is derived from an EMBL/GenBank/DDBJ whole genome shotgun (WGS) entry which is preliminary data.</text>
</comment>
<dbReference type="InterPro" id="IPR002781">
    <property type="entry name" value="TM_pro_TauE-like"/>
</dbReference>
<keyword evidence="4 7" id="KW-0812">Transmembrane</keyword>
<keyword evidence="6 7" id="KW-0472">Membrane</keyword>
<proteinExistence type="inferred from homology"/>
<dbReference type="Pfam" id="PF01925">
    <property type="entry name" value="TauE"/>
    <property type="match status" value="1"/>
</dbReference>
<sequence length="288" mass="30787">MKFMDLTLTWWFWVLLLFVFTFLLGILAVMAGVGGGVLFTPIVGSFFPFHLDFVRGAGLFVALTGSLAAGPGLLRRGLANLRLAMPMALIASASSIAGALVGLAMPTNIVQILLGIAIISIVLVMAKAKRSEFPVVEKPDRVSQFLKISGLYYEESSNEIVEWKVHRTWQAMILFVLIGFIAGMFGLGAGWANVPVLNLVMGAPLKIAAGTSKFLLSITDTSAAFIYLTNGSVLPLITIPSVLGIMLGSFIGVKLLAKVNPRVVRVIVIAVLLFAGVRSLLKGLGIWV</sequence>
<name>A0A7J2TJP9_ARCFL</name>
<feature type="transmembrane region" description="Helical" evidence="7">
    <location>
        <begin position="263"/>
        <end position="281"/>
    </location>
</feature>
<evidence type="ECO:0000256" key="5">
    <source>
        <dbReference type="ARBA" id="ARBA00022989"/>
    </source>
</evidence>
<evidence type="ECO:0000256" key="4">
    <source>
        <dbReference type="ARBA" id="ARBA00022692"/>
    </source>
</evidence>
<keyword evidence="2" id="KW-0813">Transport</keyword>
<comment type="similarity">
    <text evidence="7">Belongs to the 4-toluene sulfonate uptake permease (TSUP) (TC 2.A.102) family.</text>
</comment>